<comment type="caution">
    <text evidence="2">The sequence shown here is derived from an EMBL/GenBank/DDBJ whole genome shotgun (WGS) entry which is preliminary data.</text>
</comment>
<dbReference type="Proteomes" id="UP001565236">
    <property type="component" value="Unassembled WGS sequence"/>
</dbReference>
<keyword evidence="1" id="KW-0472">Membrane</keyword>
<dbReference type="InterPro" id="IPR010178">
    <property type="entry name" value="Lit"/>
</dbReference>
<keyword evidence="3" id="KW-1185">Reference proteome</keyword>
<reference evidence="2 3" key="1">
    <citation type="submission" date="2024-03" db="EMBL/GenBank/DDBJ databases">
        <title>Mouse gut bacterial collection (mGBC) of GemPharmatech.</title>
        <authorList>
            <person name="He Y."/>
            <person name="Dong L."/>
            <person name="Wu D."/>
            <person name="Gao X."/>
            <person name="Lin Z."/>
        </authorList>
    </citation>
    <scope>NUCLEOTIDE SEQUENCE [LARGE SCALE GENOMIC DNA]</scope>
    <source>
        <strain evidence="2 3">15-30</strain>
    </source>
</reference>
<evidence type="ECO:0000313" key="3">
    <source>
        <dbReference type="Proteomes" id="UP001565236"/>
    </source>
</evidence>
<proteinExistence type="predicted"/>
<keyword evidence="1" id="KW-0812">Transmembrane</keyword>
<evidence type="ECO:0000256" key="1">
    <source>
        <dbReference type="SAM" id="Phobius"/>
    </source>
</evidence>
<keyword evidence="1" id="KW-1133">Transmembrane helix</keyword>
<sequence>MVKVRATEFFYQTMTLLWIITFCIAFTINFRPLYWWFVEHEQLASLLDLSSVTLKQMYQTLLAYLNYPWISKLTLDISISYDAMRHFEDVKRLFLINYSLLFITTVPTWYYLTNLIKQKKVWILRQKIVLCLYVLSVILVCLVLDFERFFVFFHKLLFTEQNWIFDPQIDPIILVLPSDFFLACFVLFIVLFVGILLFFLYLGKKQLKQLS</sequence>
<organism evidence="2 3">
    <name type="scientific">Ligilactobacillus faecis</name>
    <dbReference type="NCBI Taxonomy" id="762833"/>
    <lineage>
        <taxon>Bacteria</taxon>
        <taxon>Bacillati</taxon>
        <taxon>Bacillota</taxon>
        <taxon>Bacilli</taxon>
        <taxon>Lactobacillales</taxon>
        <taxon>Lactobacillaceae</taxon>
        <taxon>Ligilactobacillus</taxon>
    </lineage>
</organism>
<dbReference type="Pfam" id="PF07314">
    <property type="entry name" value="Lit"/>
    <property type="match status" value="1"/>
</dbReference>
<feature type="transmembrane region" description="Helical" evidence="1">
    <location>
        <begin position="94"/>
        <end position="116"/>
    </location>
</feature>
<feature type="transmembrane region" description="Helical" evidence="1">
    <location>
        <begin position="128"/>
        <end position="146"/>
    </location>
</feature>
<feature type="transmembrane region" description="Helical" evidence="1">
    <location>
        <begin position="9"/>
        <end position="28"/>
    </location>
</feature>
<dbReference type="RefSeq" id="WP_369941500.1">
    <property type="nucleotide sequence ID" value="NZ_JBCLUF010000012.1"/>
</dbReference>
<dbReference type="EMBL" id="JBCLUF010000012">
    <property type="protein sequence ID" value="MEY8662131.1"/>
    <property type="molecule type" value="Genomic_DNA"/>
</dbReference>
<name>A0ABV4DRV2_9LACO</name>
<dbReference type="NCBIfam" id="TIGR01906">
    <property type="entry name" value="integ_TIGR01906"/>
    <property type="match status" value="1"/>
</dbReference>
<gene>
    <name evidence="2" type="ORF">AALT52_04395</name>
</gene>
<accession>A0ABV4DRV2</accession>
<feature type="transmembrane region" description="Helical" evidence="1">
    <location>
        <begin position="180"/>
        <end position="202"/>
    </location>
</feature>
<protein>
    <submittedName>
        <fullName evidence="2">TIGR01906 family membrane protein</fullName>
    </submittedName>
</protein>
<evidence type="ECO:0000313" key="2">
    <source>
        <dbReference type="EMBL" id="MEY8662131.1"/>
    </source>
</evidence>